<protein>
    <submittedName>
        <fullName evidence="1">Uncharacterized protein</fullName>
    </submittedName>
</protein>
<accession>A0A0F9J4R6</accession>
<dbReference type="AlphaFoldDB" id="A0A0F9J4R6"/>
<name>A0A0F9J4R6_9ZZZZ</name>
<dbReference type="EMBL" id="LAZR01010883">
    <property type="protein sequence ID" value="KKM64528.1"/>
    <property type="molecule type" value="Genomic_DNA"/>
</dbReference>
<evidence type="ECO:0000313" key="1">
    <source>
        <dbReference type="EMBL" id="KKM64528.1"/>
    </source>
</evidence>
<gene>
    <name evidence="1" type="ORF">LCGC14_1500430</name>
</gene>
<comment type="caution">
    <text evidence="1">The sequence shown here is derived from an EMBL/GenBank/DDBJ whole genome shotgun (WGS) entry which is preliminary data.</text>
</comment>
<reference evidence="1" key="1">
    <citation type="journal article" date="2015" name="Nature">
        <title>Complex archaea that bridge the gap between prokaryotes and eukaryotes.</title>
        <authorList>
            <person name="Spang A."/>
            <person name="Saw J.H."/>
            <person name="Jorgensen S.L."/>
            <person name="Zaremba-Niedzwiedzka K."/>
            <person name="Martijn J."/>
            <person name="Lind A.E."/>
            <person name="van Eijk R."/>
            <person name="Schleper C."/>
            <person name="Guy L."/>
            <person name="Ettema T.J."/>
        </authorList>
    </citation>
    <scope>NUCLEOTIDE SEQUENCE</scope>
</reference>
<proteinExistence type="predicted"/>
<organism evidence="1">
    <name type="scientific">marine sediment metagenome</name>
    <dbReference type="NCBI Taxonomy" id="412755"/>
    <lineage>
        <taxon>unclassified sequences</taxon>
        <taxon>metagenomes</taxon>
        <taxon>ecological metagenomes</taxon>
    </lineage>
</organism>
<sequence length="249" mass="28127">MAYDPQTAGFYGYKTPEGDPGAGHIYLAHIGPVITRMTRNFADIFMATGLIKNYREVYNQGFVHVTKSKLRNWFGSFLLEKELHAATIGHPTFSTAYEAVENLLLVGWGHSQEYARHHFGLIAPLDLMSIADQYDLKEKAETIEADCKIVAKAIVESFTVDDWLADGSPDLPWLPSNFRNEDGATTEMVRGDDFIDPDMYDWGARYTWAMVDRAALIMWLWINQKIVIWTIEKMNLVDSSRGHVLGTGG</sequence>